<dbReference type="AlphaFoldDB" id="A0A0A9EL72"/>
<organism evidence="1">
    <name type="scientific">Arundo donax</name>
    <name type="common">Giant reed</name>
    <name type="synonym">Donax arundinaceus</name>
    <dbReference type="NCBI Taxonomy" id="35708"/>
    <lineage>
        <taxon>Eukaryota</taxon>
        <taxon>Viridiplantae</taxon>
        <taxon>Streptophyta</taxon>
        <taxon>Embryophyta</taxon>
        <taxon>Tracheophyta</taxon>
        <taxon>Spermatophyta</taxon>
        <taxon>Magnoliopsida</taxon>
        <taxon>Liliopsida</taxon>
        <taxon>Poales</taxon>
        <taxon>Poaceae</taxon>
        <taxon>PACMAD clade</taxon>
        <taxon>Arundinoideae</taxon>
        <taxon>Arundineae</taxon>
        <taxon>Arundo</taxon>
    </lineage>
</organism>
<accession>A0A0A9EL72</accession>
<evidence type="ECO:0000313" key="1">
    <source>
        <dbReference type="EMBL" id="JAE01485.1"/>
    </source>
</evidence>
<dbReference type="EMBL" id="GBRH01196411">
    <property type="protein sequence ID" value="JAE01485.1"/>
    <property type="molecule type" value="Transcribed_RNA"/>
</dbReference>
<protein>
    <submittedName>
        <fullName evidence="1">Uncharacterized protein</fullName>
    </submittedName>
</protein>
<reference evidence="1" key="2">
    <citation type="journal article" date="2015" name="Data Brief">
        <title>Shoot transcriptome of the giant reed, Arundo donax.</title>
        <authorList>
            <person name="Barrero R.A."/>
            <person name="Guerrero F.D."/>
            <person name="Moolhuijzen P."/>
            <person name="Goolsby J.A."/>
            <person name="Tidwell J."/>
            <person name="Bellgard S.E."/>
            <person name="Bellgard M.I."/>
        </authorList>
    </citation>
    <scope>NUCLEOTIDE SEQUENCE</scope>
    <source>
        <tissue evidence="1">Shoot tissue taken approximately 20 cm above the soil surface</tissue>
    </source>
</reference>
<sequence length="48" mass="5415">MCGSPHEIVLLFAKMIYCLSKIYQAKERACFSLCSRIASPISLFQKST</sequence>
<reference evidence="1" key="1">
    <citation type="submission" date="2014-09" db="EMBL/GenBank/DDBJ databases">
        <authorList>
            <person name="Magalhaes I.L.F."/>
            <person name="Oliveira U."/>
            <person name="Santos F.R."/>
            <person name="Vidigal T.H.D.A."/>
            <person name="Brescovit A.D."/>
            <person name="Santos A.J."/>
        </authorList>
    </citation>
    <scope>NUCLEOTIDE SEQUENCE</scope>
    <source>
        <tissue evidence="1">Shoot tissue taken approximately 20 cm above the soil surface</tissue>
    </source>
</reference>
<name>A0A0A9EL72_ARUDO</name>
<proteinExistence type="predicted"/>